<name>A0A8C4NDV5_EPTBU</name>
<feature type="domain" description="EF-hand" evidence="8">
    <location>
        <begin position="105"/>
        <end position="134"/>
    </location>
</feature>
<dbReference type="AlphaFoldDB" id="A0A8C4NDV5"/>
<dbReference type="GO" id="GO:0005509">
    <property type="term" value="F:calcium ion binding"/>
    <property type="evidence" value="ECO:0007669"/>
    <property type="project" value="InterPro"/>
</dbReference>
<evidence type="ECO:0000313" key="9">
    <source>
        <dbReference type="Ensembl" id="ENSEBUP00000005325.1"/>
    </source>
</evidence>
<dbReference type="InterPro" id="IPR011992">
    <property type="entry name" value="EF-hand-dom_pair"/>
</dbReference>
<keyword evidence="10" id="KW-1185">Reference proteome</keyword>
<dbReference type="Proteomes" id="UP000694388">
    <property type="component" value="Unplaced"/>
</dbReference>
<dbReference type="InterPro" id="IPR018247">
    <property type="entry name" value="EF_Hand_1_Ca_BS"/>
</dbReference>
<protein>
    <submittedName>
        <fullName evidence="9">Sorcin</fullName>
    </submittedName>
</protein>
<dbReference type="SUPFAM" id="SSF47473">
    <property type="entry name" value="EF-hand"/>
    <property type="match status" value="1"/>
</dbReference>
<keyword evidence="3" id="KW-0963">Cytoplasm</keyword>
<evidence type="ECO:0000256" key="3">
    <source>
        <dbReference type="ARBA" id="ARBA00022490"/>
    </source>
</evidence>
<dbReference type="Gene3D" id="1.10.238.10">
    <property type="entry name" value="EF-hand"/>
    <property type="match status" value="1"/>
</dbReference>
<keyword evidence="6" id="KW-0106">Calcium</keyword>
<organism evidence="9 10">
    <name type="scientific">Eptatretus burgeri</name>
    <name type="common">Inshore hagfish</name>
    <dbReference type="NCBI Taxonomy" id="7764"/>
    <lineage>
        <taxon>Eukaryota</taxon>
        <taxon>Metazoa</taxon>
        <taxon>Chordata</taxon>
        <taxon>Craniata</taxon>
        <taxon>Vertebrata</taxon>
        <taxon>Cyclostomata</taxon>
        <taxon>Myxini</taxon>
        <taxon>Myxiniformes</taxon>
        <taxon>Myxinidae</taxon>
        <taxon>Eptatretinae</taxon>
        <taxon>Eptatretus</taxon>
    </lineage>
</organism>
<evidence type="ECO:0000256" key="5">
    <source>
        <dbReference type="ARBA" id="ARBA00022737"/>
    </source>
</evidence>
<dbReference type="InterPro" id="IPR002048">
    <property type="entry name" value="EF_hand_dom"/>
</dbReference>
<comment type="subcellular location">
    <subcellularLocation>
        <location evidence="2">Cytoplasm</location>
    </subcellularLocation>
    <subcellularLocation>
        <location evidence="1">Endomembrane system</location>
    </subcellularLocation>
</comment>
<dbReference type="GO" id="GO:0012505">
    <property type="term" value="C:endomembrane system"/>
    <property type="evidence" value="ECO:0007669"/>
    <property type="project" value="UniProtKB-SubCell"/>
</dbReference>
<dbReference type="PANTHER" id="PTHR46735">
    <property type="entry name" value="CALPAIN, SMALL SUBUNIT 1 A-RELATED"/>
    <property type="match status" value="1"/>
</dbReference>
<evidence type="ECO:0000256" key="1">
    <source>
        <dbReference type="ARBA" id="ARBA00004308"/>
    </source>
</evidence>
<accession>A0A8C4NDV5</accession>
<evidence type="ECO:0000256" key="2">
    <source>
        <dbReference type="ARBA" id="ARBA00004496"/>
    </source>
</evidence>
<evidence type="ECO:0000259" key="8">
    <source>
        <dbReference type="PROSITE" id="PS50222"/>
    </source>
</evidence>
<dbReference type="PROSITE" id="PS50222">
    <property type="entry name" value="EF_HAND_2"/>
    <property type="match status" value="2"/>
</dbReference>
<keyword evidence="4" id="KW-0479">Metal-binding</keyword>
<dbReference type="PROSITE" id="PS00018">
    <property type="entry name" value="EF_HAND_1"/>
    <property type="match status" value="2"/>
</dbReference>
<evidence type="ECO:0000256" key="6">
    <source>
        <dbReference type="ARBA" id="ARBA00022837"/>
    </source>
</evidence>
<dbReference type="PANTHER" id="PTHR46735:SF7">
    <property type="entry name" value="SORCIN"/>
    <property type="match status" value="1"/>
</dbReference>
<reference evidence="9" key="2">
    <citation type="submission" date="2025-09" db="UniProtKB">
        <authorList>
            <consortium name="Ensembl"/>
        </authorList>
    </citation>
    <scope>IDENTIFICATION</scope>
</reference>
<dbReference type="GO" id="GO:0005737">
    <property type="term" value="C:cytoplasm"/>
    <property type="evidence" value="ECO:0007669"/>
    <property type="project" value="UniProtKB-SubCell"/>
</dbReference>
<evidence type="ECO:0000256" key="4">
    <source>
        <dbReference type="ARBA" id="ARBA00022723"/>
    </source>
</evidence>
<proteinExistence type="predicted"/>
<feature type="domain" description="EF-hand" evidence="8">
    <location>
        <begin position="69"/>
        <end position="104"/>
    </location>
</feature>
<keyword evidence="5" id="KW-0677">Repeat</keyword>
<reference evidence="9" key="1">
    <citation type="submission" date="2025-08" db="UniProtKB">
        <authorList>
            <consortium name="Ensembl"/>
        </authorList>
    </citation>
    <scope>IDENTIFICATION</scope>
</reference>
<keyword evidence="7" id="KW-0472">Membrane</keyword>
<dbReference type="OMA" id="HANFAYD"/>
<dbReference type="Gene3D" id="6.10.140.900">
    <property type="match status" value="1"/>
</dbReference>
<evidence type="ECO:0000313" key="10">
    <source>
        <dbReference type="Proteomes" id="UP000694388"/>
    </source>
</evidence>
<dbReference type="Pfam" id="PF13833">
    <property type="entry name" value="EF-hand_8"/>
    <property type="match status" value="1"/>
</dbReference>
<evidence type="ECO:0000256" key="7">
    <source>
        <dbReference type="ARBA" id="ARBA00023136"/>
    </source>
</evidence>
<sequence>MAYQGYGQFPGYGGPPGGPGGYPAQQGFPQQDPLAGYFASVAGGDGQINADELQRCLSQAGLCGNYQSFSLETCRIMIAMLDRDMSGKLGFNEFKELWVCVNGWKQHFMANDTDRSGSVEANELMQAFSNMGYRMSPQALNGILKRYSKDGKIYFDDYVTCCVKLRALTDAFRRRDTAQQGFVNFAYDDVSITRTRSNATCYKRVAMITESYTNI</sequence>
<dbReference type="Ensembl" id="ENSEBUT00000005763.1">
    <property type="protein sequence ID" value="ENSEBUP00000005325.1"/>
    <property type="gene ID" value="ENSEBUG00000003631.1"/>
</dbReference>
<dbReference type="GeneTree" id="ENSGT00940000153979"/>
<dbReference type="SMART" id="SM00054">
    <property type="entry name" value="EFh"/>
    <property type="match status" value="2"/>
</dbReference>